<dbReference type="SUPFAM" id="SSF53448">
    <property type="entry name" value="Nucleotide-diphospho-sugar transferases"/>
    <property type="match status" value="1"/>
</dbReference>
<dbReference type="Proteomes" id="UP000305760">
    <property type="component" value="Unassembled WGS sequence"/>
</dbReference>
<organism evidence="1 2">
    <name type="scientific">Arenimonas terrae</name>
    <dbReference type="NCBI Taxonomy" id="2546226"/>
    <lineage>
        <taxon>Bacteria</taxon>
        <taxon>Pseudomonadati</taxon>
        <taxon>Pseudomonadota</taxon>
        <taxon>Gammaproteobacteria</taxon>
        <taxon>Lysobacterales</taxon>
        <taxon>Lysobacteraceae</taxon>
        <taxon>Arenimonas</taxon>
    </lineage>
</organism>
<dbReference type="EMBL" id="SMDR01000001">
    <property type="protein sequence ID" value="TNJ35727.1"/>
    <property type="molecule type" value="Genomic_DNA"/>
</dbReference>
<reference evidence="1 2" key="1">
    <citation type="submission" date="2019-03" db="EMBL/GenBank/DDBJ databases">
        <title>Arenimonas daejeonensis sp. nov., isolated from compost.</title>
        <authorList>
            <person name="Jeon C.O."/>
        </authorList>
    </citation>
    <scope>NUCLEOTIDE SEQUENCE [LARGE SCALE GENOMIC DNA]</scope>
    <source>
        <strain evidence="1 2">R29</strain>
    </source>
</reference>
<proteinExistence type="predicted"/>
<dbReference type="RefSeq" id="WP_139447467.1">
    <property type="nucleotide sequence ID" value="NZ_SMDR01000001.1"/>
</dbReference>
<comment type="caution">
    <text evidence="1">The sequence shown here is derived from an EMBL/GenBank/DDBJ whole genome shotgun (WGS) entry which is preliminary data.</text>
</comment>
<dbReference type="AlphaFoldDB" id="A0A5C4RYH9"/>
<protein>
    <recommendedName>
        <fullName evidence="3">Glycosyltransferase</fullName>
    </recommendedName>
</protein>
<name>A0A5C4RYH9_9GAMM</name>
<keyword evidence="2" id="KW-1185">Reference proteome</keyword>
<accession>A0A5C4RYH9</accession>
<evidence type="ECO:0000313" key="1">
    <source>
        <dbReference type="EMBL" id="TNJ35727.1"/>
    </source>
</evidence>
<sequence length="193" mass="20405">MPPPFSVPHPPSLTLLLLLDAQPDRAWGEALQALSAGLPDAEPLVLGHGPPDRLAPALRALAAGPARSRVELGTQAQGRTAALVAGVRAARSPWVLWLPRPEAGAAERARDLMRRAEAPGAGVYFRDDSGACLFRRDTLLQLPRIPGMHGLLPELFARHVAAPAAPGLGRLRRAYVAAACTMGLGWAPARRIA</sequence>
<evidence type="ECO:0000313" key="2">
    <source>
        <dbReference type="Proteomes" id="UP000305760"/>
    </source>
</evidence>
<gene>
    <name evidence="1" type="ORF">E1B00_08275</name>
</gene>
<evidence type="ECO:0008006" key="3">
    <source>
        <dbReference type="Google" id="ProtNLM"/>
    </source>
</evidence>
<dbReference type="InterPro" id="IPR029044">
    <property type="entry name" value="Nucleotide-diphossugar_trans"/>
</dbReference>